<name>A0ABT2G975_9BACT</name>
<evidence type="ECO:0000256" key="2">
    <source>
        <dbReference type="ARBA" id="ARBA00023004"/>
    </source>
</evidence>
<keyword evidence="2 3" id="KW-0408">Iron</keyword>
<keyword evidence="4" id="KW-0812">Transmembrane</keyword>
<protein>
    <recommendedName>
        <fullName evidence="5">Cytochrome c domain-containing protein</fullName>
    </recommendedName>
</protein>
<proteinExistence type="predicted"/>
<feature type="transmembrane region" description="Helical" evidence="4">
    <location>
        <begin position="83"/>
        <end position="107"/>
    </location>
</feature>
<feature type="transmembrane region" description="Helical" evidence="4">
    <location>
        <begin position="134"/>
        <end position="154"/>
    </location>
</feature>
<evidence type="ECO:0000313" key="6">
    <source>
        <dbReference type="EMBL" id="MCS5490555.1"/>
    </source>
</evidence>
<evidence type="ECO:0000256" key="3">
    <source>
        <dbReference type="PROSITE-ProRule" id="PRU00433"/>
    </source>
</evidence>
<evidence type="ECO:0000256" key="1">
    <source>
        <dbReference type="ARBA" id="ARBA00022723"/>
    </source>
</evidence>
<sequence>MYILLQSETTLFLGRFHSLLVHLPIGFLLLAAILFLLSFSKRFRFLLNALPLTLFLGALSAMVSVILGFFLAEEGGYPSDNLFWHRIMGIAVSVLSVGAVLLMLGFFKKSEKGLPFTSRLKIDRMERAILERKSSFGILMGAIVISVSITGHLGGGLTHGENYLYTYAPEFVQDLFLSANHEQDSLAFPADSDSTLLFEHILGPTIQQKCANCHNAESPKGGLNVTSLDDLIRGGDSGPAFESGAPESSELFVRVTLDPKSRKYMPPKGAGLSYGEIMLLNFWIENGMSPELAITDESIPEEIQAFLENTYGLSTRRKAHYEKFQVAQLSEEDLRKLQEQGFRVSTLSGGNNFLDVVGNGKLAKENIQVLDLAKEQITWLDLGGSGAEDSWLEIIGGFPNLTRLMLDNNEITDKGTSHLSQLENLESVNLYNTSVGDSTLVLLSQMKSLKRVYLWNTKVTSELVNRIKEENPSLDIDNGMILEKKEEKD</sequence>
<feature type="transmembrane region" description="Helical" evidence="4">
    <location>
        <begin position="46"/>
        <end position="71"/>
    </location>
</feature>
<keyword evidence="4" id="KW-0472">Membrane</keyword>
<keyword evidence="3" id="KW-0349">Heme</keyword>
<feature type="domain" description="Cytochrome c" evidence="5">
    <location>
        <begin position="189"/>
        <end position="288"/>
    </location>
</feature>
<evidence type="ECO:0000259" key="5">
    <source>
        <dbReference type="PROSITE" id="PS51007"/>
    </source>
</evidence>
<dbReference type="PANTHER" id="PTHR35889:SF3">
    <property type="entry name" value="F-BOX DOMAIN-CONTAINING PROTEIN"/>
    <property type="match status" value="1"/>
</dbReference>
<feature type="transmembrane region" description="Helical" evidence="4">
    <location>
        <begin position="20"/>
        <end position="39"/>
    </location>
</feature>
<evidence type="ECO:0000313" key="7">
    <source>
        <dbReference type="Proteomes" id="UP001206788"/>
    </source>
</evidence>
<keyword evidence="7" id="KW-1185">Reference proteome</keyword>
<dbReference type="Pfam" id="PF07635">
    <property type="entry name" value="PSCyt1"/>
    <property type="match status" value="1"/>
</dbReference>
<evidence type="ECO:0000256" key="4">
    <source>
        <dbReference type="SAM" id="Phobius"/>
    </source>
</evidence>
<keyword evidence="4" id="KW-1133">Transmembrane helix</keyword>
<dbReference type="InterPro" id="IPR011429">
    <property type="entry name" value="Cyt_c_Planctomycete-type"/>
</dbReference>
<dbReference type="Proteomes" id="UP001206788">
    <property type="component" value="Unassembled WGS sequence"/>
</dbReference>
<dbReference type="EMBL" id="JANWGH010000002">
    <property type="protein sequence ID" value="MCS5490555.1"/>
    <property type="molecule type" value="Genomic_DNA"/>
</dbReference>
<reference evidence="6 7" key="1">
    <citation type="submission" date="2022-08" db="EMBL/GenBank/DDBJ databases">
        <title>Algoriphagus sp. CAU 1643 isolated from mud.</title>
        <authorList>
            <person name="Kim W."/>
        </authorList>
    </citation>
    <scope>NUCLEOTIDE SEQUENCE [LARGE SCALE GENOMIC DNA]</scope>
    <source>
        <strain evidence="6 7">CAU 1643</strain>
    </source>
</reference>
<dbReference type="Gene3D" id="3.80.10.10">
    <property type="entry name" value="Ribonuclease Inhibitor"/>
    <property type="match status" value="1"/>
</dbReference>
<keyword evidence="1 3" id="KW-0479">Metal-binding</keyword>
<dbReference type="InterPro" id="IPR032675">
    <property type="entry name" value="LRR_dom_sf"/>
</dbReference>
<dbReference type="InterPro" id="IPR009056">
    <property type="entry name" value="Cyt_c-like_dom"/>
</dbReference>
<organism evidence="6 7">
    <name type="scientific">Algoriphagus limi</name>
    <dbReference type="NCBI Taxonomy" id="2975273"/>
    <lineage>
        <taxon>Bacteria</taxon>
        <taxon>Pseudomonadati</taxon>
        <taxon>Bacteroidota</taxon>
        <taxon>Cytophagia</taxon>
        <taxon>Cytophagales</taxon>
        <taxon>Cyclobacteriaceae</taxon>
        <taxon>Algoriphagus</taxon>
    </lineage>
</organism>
<gene>
    <name evidence="6" type="ORF">NY014_08955</name>
</gene>
<comment type="caution">
    <text evidence="6">The sequence shown here is derived from an EMBL/GenBank/DDBJ whole genome shotgun (WGS) entry which is preliminary data.</text>
</comment>
<dbReference type="RefSeq" id="WP_259414259.1">
    <property type="nucleotide sequence ID" value="NZ_JANWGH010000002.1"/>
</dbReference>
<dbReference type="SUPFAM" id="SSF52047">
    <property type="entry name" value="RNI-like"/>
    <property type="match status" value="1"/>
</dbReference>
<dbReference type="PANTHER" id="PTHR35889">
    <property type="entry name" value="CYCLOINULO-OLIGOSACCHARIDE FRUCTANOTRANSFERASE-RELATED"/>
    <property type="match status" value="1"/>
</dbReference>
<accession>A0ABT2G975</accession>
<dbReference type="PROSITE" id="PS51007">
    <property type="entry name" value="CYTC"/>
    <property type="match status" value="1"/>
</dbReference>